<evidence type="ECO:0000256" key="1">
    <source>
        <dbReference type="ARBA" id="ARBA00004956"/>
    </source>
</evidence>
<dbReference type="GO" id="GO:0003989">
    <property type="term" value="F:acetyl-CoA carboxylase activity"/>
    <property type="evidence" value="ECO:0007669"/>
    <property type="project" value="InterPro"/>
</dbReference>
<evidence type="ECO:0000256" key="3">
    <source>
        <dbReference type="ARBA" id="ARBA00022679"/>
    </source>
</evidence>
<dbReference type="AlphaFoldDB" id="A0A6P1XY41"/>
<keyword evidence="3 10" id="KW-0808">Transferase</keyword>
<dbReference type="RefSeq" id="WP_162662167.1">
    <property type="nucleotide sequence ID" value="NZ_CP048020.1"/>
</dbReference>
<sequence length="310" mass="34007">MDKGNEQLTDQSEILSSLRDIADKYGLDITKELKTINEKLQASSAISQVWRKIELARNNDRPRALDYIDMVFDSFIELHGDRCFGDDPALIGGIAFINGIPVTVIGNQKGRNLRETIDRNGGMANPEGYRKALRLIKQAEKFHRPIITFVDTQGAYPGLGSEERGIAEAIAVNLRELSRVKTPVICFVIGEGGSGGALGIGVGDKVYMLENAIFSVISPEGCASILLRDSSKAKDAAAMLKITSREVLGLKLINGVIEEPVDGAHTDPQKAADKIRAQILHDLADLCKRDPKVLVRYRRKKIHAIGLYSE</sequence>
<dbReference type="NCBIfam" id="NF041504">
    <property type="entry name" value="AccA_sub"/>
    <property type="match status" value="1"/>
</dbReference>
<evidence type="ECO:0000256" key="7">
    <source>
        <dbReference type="ARBA" id="ARBA00023098"/>
    </source>
</evidence>
<dbReference type="InterPro" id="IPR029045">
    <property type="entry name" value="ClpP/crotonase-like_dom_sf"/>
</dbReference>
<dbReference type="SUPFAM" id="SSF52096">
    <property type="entry name" value="ClpP/crotonase"/>
    <property type="match status" value="1"/>
</dbReference>
<dbReference type="Pfam" id="PF03255">
    <property type="entry name" value="ACCA"/>
    <property type="match status" value="1"/>
</dbReference>
<evidence type="ECO:0000256" key="5">
    <source>
        <dbReference type="ARBA" id="ARBA00022832"/>
    </source>
</evidence>
<protein>
    <recommendedName>
        <fullName evidence="10">Acetyl-coenzyme A carboxylase carboxyl transferase subunit alpha</fullName>
        <shortName evidence="10">ACCase subunit alpha</shortName>
        <shortName evidence="10">Acetyl-CoA carboxylase carboxyltransferase subunit alpha</shortName>
        <ecNumber evidence="10">2.1.3.15</ecNumber>
    </recommendedName>
</protein>
<dbReference type="PANTHER" id="PTHR42853">
    <property type="entry name" value="ACETYL-COENZYME A CARBOXYLASE CARBOXYL TRANSFERASE SUBUNIT ALPHA"/>
    <property type="match status" value="1"/>
</dbReference>
<keyword evidence="12" id="KW-0436">Ligase</keyword>
<dbReference type="InterPro" id="IPR011763">
    <property type="entry name" value="COA_CT_C"/>
</dbReference>
<comment type="catalytic activity">
    <reaction evidence="9 10">
        <text>N(6)-carboxybiotinyl-L-lysyl-[protein] + acetyl-CoA = N(6)-biotinyl-L-lysyl-[protein] + malonyl-CoA</text>
        <dbReference type="Rhea" id="RHEA:54728"/>
        <dbReference type="Rhea" id="RHEA-COMP:10505"/>
        <dbReference type="Rhea" id="RHEA-COMP:10506"/>
        <dbReference type="ChEBI" id="CHEBI:57288"/>
        <dbReference type="ChEBI" id="CHEBI:57384"/>
        <dbReference type="ChEBI" id="CHEBI:83144"/>
        <dbReference type="ChEBI" id="CHEBI:83145"/>
        <dbReference type="EC" id="2.1.3.15"/>
    </reaction>
</comment>
<dbReference type="KEGG" id="trz:GWP43_01540"/>
<feature type="domain" description="CoA carboxyltransferase C-terminal" evidence="11">
    <location>
        <begin position="35"/>
        <end position="285"/>
    </location>
</feature>
<dbReference type="PROSITE" id="PS50989">
    <property type="entry name" value="COA_CT_CTER"/>
    <property type="match status" value="1"/>
</dbReference>
<organism evidence="12 13">
    <name type="scientific">Treponema vincentii</name>
    <dbReference type="NCBI Taxonomy" id="69710"/>
    <lineage>
        <taxon>Bacteria</taxon>
        <taxon>Pseudomonadati</taxon>
        <taxon>Spirochaetota</taxon>
        <taxon>Spirochaetia</taxon>
        <taxon>Spirochaetales</taxon>
        <taxon>Treponemataceae</taxon>
        <taxon>Treponema</taxon>
    </lineage>
</organism>
<dbReference type="PANTHER" id="PTHR42853:SF3">
    <property type="entry name" value="ACETYL-COENZYME A CARBOXYLASE CARBOXYL TRANSFERASE SUBUNIT ALPHA, CHLOROPLASTIC"/>
    <property type="match status" value="1"/>
</dbReference>
<evidence type="ECO:0000256" key="9">
    <source>
        <dbReference type="ARBA" id="ARBA00049152"/>
    </source>
</evidence>
<reference evidence="12 13" key="1">
    <citation type="submission" date="2020-01" db="EMBL/GenBank/DDBJ databases">
        <title>Complete genome sequence of a human oral phylogroup 1 Treponema sp. strain ATCC 700766, originally isolated from periodontitis dental plaque.</title>
        <authorList>
            <person name="Chan Y."/>
            <person name="Huo Y.-B."/>
            <person name="Yu X.-L."/>
            <person name="Zeng H."/>
            <person name="Leung W.-K."/>
            <person name="Watt R.M."/>
        </authorList>
    </citation>
    <scope>NUCLEOTIDE SEQUENCE [LARGE SCALE GENOMIC DNA]</scope>
    <source>
        <strain evidence="12 13">OMZ 804</strain>
    </source>
</reference>
<proteinExistence type="inferred from homology"/>
<comment type="similarity">
    <text evidence="10">Belongs to the AccA family.</text>
</comment>
<name>A0A6P1XY41_9SPIR</name>
<dbReference type="GO" id="GO:0005524">
    <property type="term" value="F:ATP binding"/>
    <property type="evidence" value="ECO:0007669"/>
    <property type="project" value="UniProtKB-KW"/>
</dbReference>
<dbReference type="PRINTS" id="PR01069">
    <property type="entry name" value="ACCCTRFRASEA"/>
</dbReference>
<evidence type="ECO:0000256" key="2">
    <source>
        <dbReference type="ARBA" id="ARBA00022516"/>
    </source>
</evidence>
<evidence type="ECO:0000259" key="11">
    <source>
        <dbReference type="PROSITE" id="PS50989"/>
    </source>
</evidence>
<keyword evidence="10" id="KW-0963">Cytoplasm</keyword>
<comment type="subcellular location">
    <subcellularLocation>
        <location evidence="10">Cytoplasm</location>
    </subcellularLocation>
</comment>
<evidence type="ECO:0000313" key="12">
    <source>
        <dbReference type="EMBL" id="QHX42347.1"/>
    </source>
</evidence>
<comment type="pathway">
    <text evidence="1 10">Lipid metabolism; malonyl-CoA biosynthesis; malonyl-CoA from acetyl-CoA: step 1/1.</text>
</comment>
<dbReference type="NCBIfam" id="NF004344">
    <property type="entry name" value="PRK05724.1"/>
    <property type="match status" value="1"/>
</dbReference>
<evidence type="ECO:0000256" key="8">
    <source>
        <dbReference type="ARBA" id="ARBA00023160"/>
    </source>
</evidence>
<keyword evidence="2 10" id="KW-0444">Lipid biosynthesis</keyword>
<comment type="subunit">
    <text evidence="10">Acetyl-CoA carboxylase is a heterohexamer composed of biotin carboxyl carrier protein (AccB), biotin carboxylase (AccC) and two subunits each of ACCase subunit alpha (AccA) and ACCase subunit beta (AccD).</text>
</comment>
<evidence type="ECO:0000256" key="4">
    <source>
        <dbReference type="ARBA" id="ARBA00022741"/>
    </source>
</evidence>
<gene>
    <name evidence="10" type="primary">accA</name>
    <name evidence="12" type="ORF">GWP43_01540</name>
</gene>
<evidence type="ECO:0000256" key="10">
    <source>
        <dbReference type="HAMAP-Rule" id="MF_00823"/>
    </source>
</evidence>
<dbReference type="EMBL" id="CP048020">
    <property type="protein sequence ID" value="QHX42347.1"/>
    <property type="molecule type" value="Genomic_DNA"/>
</dbReference>
<accession>A0A6P1XY41</accession>
<dbReference type="Gene3D" id="3.90.226.10">
    <property type="entry name" value="2-enoyl-CoA Hydratase, Chain A, domain 1"/>
    <property type="match status" value="1"/>
</dbReference>
<comment type="function">
    <text evidence="10">Component of the acetyl coenzyme A carboxylase (ACC) complex. First, biotin carboxylase catalyzes the carboxylation of biotin on its carrier protein (BCCP) and then the CO(2) group is transferred by the carboxyltransferase to acetyl-CoA to form malonyl-CoA.</text>
</comment>
<dbReference type="GO" id="GO:2001295">
    <property type="term" value="P:malonyl-CoA biosynthetic process"/>
    <property type="evidence" value="ECO:0007669"/>
    <property type="project" value="UniProtKB-UniRule"/>
</dbReference>
<evidence type="ECO:0000256" key="6">
    <source>
        <dbReference type="ARBA" id="ARBA00022840"/>
    </source>
</evidence>
<evidence type="ECO:0000313" key="13">
    <source>
        <dbReference type="Proteomes" id="UP000464374"/>
    </source>
</evidence>
<dbReference type="NCBIfam" id="TIGR00513">
    <property type="entry name" value="accA"/>
    <property type="match status" value="1"/>
</dbReference>
<keyword evidence="7 10" id="KW-0443">Lipid metabolism</keyword>
<dbReference type="UniPathway" id="UPA00655">
    <property type="reaction ID" value="UER00711"/>
</dbReference>
<dbReference type="EC" id="2.1.3.15" evidence="10"/>
<keyword evidence="5 10" id="KW-0276">Fatty acid metabolism</keyword>
<dbReference type="Proteomes" id="UP000464374">
    <property type="component" value="Chromosome"/>
</dbReference>
<dbReference type="HAMAP" id="MF_00823">
    <property type="entry name" value="AcetylCoA_CT_alpha"/>
    <property type="match status" value="1"/>
</dbReference>
<dbReference type="GO" id="GO:0006633">
    <property type="term" value="P:fatty acid biosynthetic process"/>
    <property type="evidence" value="ECO:0007669"/>
    <property type="project" value="UniProtKB-KW"/>
</dbReference>
<dbReference type="InterPro" id="IPR001095">
    <property type="entry name" value="Acetyl_CoA_COase_a_su"/>
</dbReference>
<dbReference type="GO" id="GO:0016743">
    <property type="term" value="F:carboxyl- or carbamoyltransferase activity"/>
    <property type="evidence" value="ECO:0007669"/>
    <property type="project" value="UniProtKB-UniRule"/>
</dbReference>
<dbReference type="GO" id="GO:0009317">
    <property type="term" value="C:acetyl-CoA carboxylase complex"/>
    <property type="evidence" value="ECO:0007669"/>
    <property type="project" value="InterPro"/>
</dbReference>
<keyword evidence="8 10" id="KW-0275">Fatty acid biosynthesis</keyword>
<keyword evidence="4 10" id="KW-0547">Nucleotide-binding</keyword>
<keyword evidence="6 10" id="KW-0067">ATP-binding</keyword>